<comment type="caution">
    <text evidence="6">The sequence shown here is derived from an EMBL/GenBank/DDBJ whole genome shotgun (WGS) entry which is preliminary data.</text>
</comment>
<dbReference type="PANTHER" id="PTHR11280">
    <property type="entry name" value="GLUCOSAMINE-6-PHOSPHATE ISOMERASE"/>
    <property type="match status" value="1"/>
</dbReference>
<feature type="active site" description="Proton acceptor; for enolization step" evidence="4">
    <location>
        <position position="67"/>
    </location>
</feature>
<dbReference type="GO" id="GO:0005975">
    <property type="term" value="P:carbohydrate metabolic process"/>
    <property type="evidence" value="ECO:0007669"/>
    <property type="project" value="InterPro"/>
</dbReference>
<dbReference type="CDD" id="cd01399">
    <property type="entry name" value="GlcN6P_deaminase"/>
    <property type="match status" value="1"/>
</dbReference>
<feature type="active site" description="For ring-opening step" evidence="4">
    <location>
        <position position="136"/>
    </location>
</feature>
<dbReference type="RefSeq" id="WP_203366657.1">
    <property type="nucleotide sequence ID" value="NZ_WSFT01000037.1"/>
</dbReference>
<dbReference type="GO" id="GO:0006046">
    <property type="term" value="P:N-acetylglucosamine catabolic process"/>
    <property type="evidence" value="ECO:0007669"/>
    <property type="project" value="UniProtKB-UniRule"/>
</dbReference>
<comment type="function">
    <text evidence="4">Catalyzes the reversible isomerization-deamination of glucosamine 6-phosphate (GlcN6P) to form fructose 6-phosphate (Fru6P) and ammonium ion.</text>
</comment>
<evidence type="ECO:0000313" key="7">
    <source>
        <dbReference type="Proteomes" id="UP000724672"/>
    </source>
</evidence>
<dbReference type="InterPro" id="IPR018321">
    <property type="entry name" value="Glucosamine6P_isomerase_CS"/>
</dbReference>
<comment type="pathway">
    <text evidence="4">Amino-sugar metabolism; N-acetylneuraminate degradation; D-fructose 6-phosphate from N-acetylneuraminate: step 5/5.</text>
</comment>
<evidence type="ECO:0000256" key="4">
    <source>
        <dbReference type="HAMAP-Rule" id="MF_01241"/>
    </source>
</evidence>
<sequence>MKIIVAKDYEELSKKAADIIAQEIKTKSNPILGLATGSTPIGTYKELVNLHREEDLDFSKVETFNLDEYYGLDSTHEQSYSYFMKKNLFNNVNINMNNTHIPNGLTEDIEKECKDYDALIEKKGGIDLQLLGIGVNGHIGFNEPGEELSTGTHLVDLETNTIKANSRFFDSIEEVPKKAITMGLASIMKSKRILLLANGENKKEIISKIIDGKVSTNVPASILQVHSNVTIIIDKEIAEYLNIN</sequence>
<dbReference type="InterPro" id="IPR006148">
    <property type="entry name" value="Glc/Gal-6P_isomerase"/>
</dbReference>
<feature type="active site" description="Proton acceptor; for ring-opening step" evidence="4">
    <location>
        <position position="138"/>
    </location>
</feature>
<dbReference type="PROSITE" id="PS01161">
    <property type="entry name" value="GLC_GALNAC_ISOMERASE"/>
    <property type="match status" value="1"/>
</dbReference>
<comment type="catalytic activity">
    <reaction evidence="1 4">
        <text>alpha-D-glucosamine 6-phosphate + H2O = beta-D-fructose 6-phosphate + NH4(+)</text>
        <dbReference type="Rhea" id="RHEA:12172"/>
        <dbReference type="ChEBI" id="CHEBI:15377"/>
        <dbReference type="ChEBI" id="CHEBI:28938"/>
        <dbReference type="ChEBI" id="CHEBI:57634"/>
        <dbReference type="ChEBI" id="CHEBI:75989"/>
        <dbReference type="EC" id="3.5.99.6"/>
    </reaction>
</comment>
<dbReference type="Proteomes" id="UP000724672">
    <property type="component" value="Unassembled WGS sequence"/>
</dbReference>
<evidence type="ECO:0000256" key="2">
    <source>
        <dbReference type="ARBA" id="ARBA00022801"/>
    </source>
</evidence>
<dbReference type="NCBIfam" id="TIGR00502">
    <property type="entry name" value="nagB"/>
    <property type="match status" value="1"/>
</dbReference>
<dbReference type="Gene3D" id="3.40.50.1360">
    <property type="match status" value="1"/>
</dbReference>
<protein>
    <recommendedName>
        <fullName evidence="4">Glucosamine-6-phosphate deaminase</fullName>
        <ecNumber evidence="4">3.5.99.6</ecNumber>
    </recommendedName>
    <alternativeName>
        <fullName evidence="4">GlcN6P deaminase</fullName>
        <shortName evidence="4">GNPDA</shortName>
    </alternativeName>
    <alternativeName>
        <fullName evidence="4">Glucosamine-6-phosphate isomerase</fullName>
    </alternativeName>
</protein>
<dbReference type="NCBIfam" id="NF001684">
    <property type="entry name" value="PRK00443.1-4"/>
    <property type="match status" value="1"/>
</dbReference>
<dbReference type="EMBL" id="WSFT01000037">
    <property type="protein sequence ID" value="MBS4538730.1"/>
    <property type="molecule type" value="Genomic_DNA"/>
</dbReference>
<dbReference type="GO" id="GO:0005737">
    <property type="term" value="C:cytoplasm"/>
    <property type="evidence" value="ECO:0007669"/>
    <property type="project" value="TreeGrafter"/>
</dbReference>
<comment type="caution">
    <text evidence="4">Lacks conserved residue(s) required for the propagation of feature annotation.</text>
</comment>
<keyword evidence="2 4" id="KW-0378">Hydrolase</keyword>
<feature type="active site" description="For ring-opening step" evidence="4">
    <location>
        <position position="143"/>
    </location>
</feature>
<dbReference type="GO" id="GO:0019262">
    <property type="term" value="P:N-acetylneuraminate catabolic process"/>
    <property type="evidence" value="ECO:0007669"/>
    <property type="project" value="UniProtKB-UniRule"/>
</dbReference>
<evidence type="ECO:0000256" key="3">
    <source>
        <dbReference type="ARBA" id="ARBA00023277"/>
    </source>
</evidence>
<dbReference type="Pfam" id="PF01182">
    <property type="entry name" value="Glucosamine_iso"/>
    <property type="match status" value="1"/>
</dbReference>
<evidence type="ECO:0000259" key="5">
    <source>
        <dbReference type="Pfam" id="PF01182"/>
    </source>
</evidence>
<dbReference type="PANTHER" id="PTHR11280:SF5">
    <property type="entry name" value="GLUCOSAMINE-6-PHOSPHATE ISOMERASE"/>
    <property type="match status" value="1"/>
</dbReference>
<keyword evidence="7" id="KW-1185">Reference proteome</keyword>
<dbReference type="GO" id="GO:0006043">
    <property type="term" value="P:glucosamine catabolic process"/>
    <property type="evidence" value="ECO:0007669"/>
    <property type="project" value="TreeGrafter"/>
</dbReference>
<proteinExistence type="inferred from homology"/>
<dbReference type="AlphaFoldDB" id="A0A942Z9C4"/>
<evidence type="ECO:0000313" key="6">
    <source>
        <dbReference type="EMBL" id="MBS4538730.1"/>
    </source>
</evidence>
<dbReference type="SUPFAM" id="SSF100950">
    <property type="entry name" value="NagB/RpiA/CoA transferase-like"/>
    <property type="match status" value="1"/>
</dbReference>
<feature type="domain" description="Glucosamine/galactosamine-6-phosphate isomerase" evidence="5">
    <location>
        <begin position="11"/>
        <end position="228"/>
    </location>
</feature>
<dbReference type="InterPro" id="IPR037171">
    <property type="entry name" value="NagB/RpiA_transferase-like"/>
</dbReference>
<dbReference type="HAMAP" id="MF_01241">
    <property type="entry name" value="GlcN6P_deamin"/>
    <property type="match status" value="1"/>
</dbReference>
<evidence type="ECO:0000256" key="1">
    <source>
        <dbReference type="ARBA" id="ARBA00000644"/>
    </source>
</evidence>
<reference evidence="6" key="1">
    <citation type="submission" date="2019-12" db="EMBL/GenBank/DDBJ databases">
        <title>Clostridiaceae gen. nov. sp. nov., isolated from sediment in Xinjiang, China.</title>
        <authorList>
            <person name="Zhang R."/>
        </authorList>
    </citation>
    <scope>NUCLEOTIDE SEQUENCE</scope>
    <source>
        <strain evidence="6">D2Q-11</strain>
    </source>
</reference>
<name>A0A942Z9C4_9FIRM</name>
<dbReference type="EC" id="3.5.99.6" evidence="4"/>
<dbReference type="GO" id="GO:0042802">
    <property type="term" value="F:identical protein binding"/>
    <property type="evidence" value="ECO:0007669"/>
    <property type="project" value="TreeGrafter"/>
</dbReference>
<dbReference type="InterPro" id="IPR004547">
    <property type="entry name" value="Glucosamine6P_isomerase"/>
</dbReference>
<keyword evidence="3 4" id="KW-0119">Carbohydrate metabolism</keyword>
<gene>
    <name evidence="4 6" type="primary">nagB</name>
    <name evidence="6" type="ORF">GOQ27_09660</name>
</gene>
<dbReference type="FunFam" id="3.40.50.1360:FF:000003">
    <property type="entry name" value="Glucosamine-6-phosphate deaminase"/>
    <property type="match status" value="1"/>
</dbReference>
<accession>A0A942Z9C4</accession>
<dbReference type="GO" id="GO:0004342">
    <property type="term" value="F:glucosamine-6-phosphate deaminase activity"/>
    <property type="evidence" value="ECO:0007669"/>
    <property type="project" value="UniProtKB-UniRule"/>
</dbReference>
<organism evidence="6 7">
    <name type="scientific">Anaeromonas frigoriresistens</name>
    <dbReference type="NCBI Taxonomy" id="2683708"/>
    <lineage>
        <taxon>Bacteria</taxon>
        <taxon>Bacillati</taxon>
        <taxon>Bacillota</taxon>
        <taxon>Tissierellia</taxon>
        <taxon>Tissierellales</taxon>
        <taxon>Thermohalobacteraceae</taxon>
        <taxon>Anaeromonas</taxon>
    </lineage>
</organism>
<comment type="similarity">
    <text evidence="4">Belongs to the glucosamine/galactosamine-6-phosphate isomerase family. NagB subfamily.</text>
</comment>